<keyword evidence="2" id="KW-0479">Metal-binding</keyword>
<dbReference type="PANTHER" id="PTHR13703">
    <property type="entry name" value="SMAD"/>
    <property type="match status" value="1"/>
</dbReference>
<evidence type="ECO:0000256" key="6">
    <source>
        <dbReference type="ARBA" id="ARBA00023242"/>
    </source>
</evidence>
<dbReference type="InterPro" id="IPR001132">
    <property type="entry name" value="SMAD_dom_Dwarfin-type"/>
</dbReference>
<dbReference type="InterPro" id="IPR017855">
    <property type="entry name" value="SMAD-like_dom_sf"/>
</dbReference>
<evidence type="ECO:0000256" key="4">
    <source>
        <dbReference type="ARBA" id="ARBA00023015"/>
    </source>
</evidence>
<dbReference type="SUPFAM" id="SSF56366">
    <property type="entry name" value="SMAD MH1 domain"/>
    <property type="match status" value="1"/>
</dbReference>
<dbReference type="InterPro" id="IPR008984">
    <property type="entry name" value="SMAD_FHA_dom_sf"/>
</dbReference>
<protein>
    <recommendedName>
        <fullName evidence="7">Mothers against decapentaplegic homolog</fullName>
        <shortName evidence="7">MAD homolog</shortName>
        <shortName evidence="7">Mothers against DPP homolog</shortName>
    </recommendedName>
    <alternativeName>
        <fullName evidence="7">SMAD family member</fullName>
    </alternativeName>
</protein>
<feature type="domain" description="MH2" evidence="10">
    <location>
        <begin position="398"/>
        <end position="620"/>
    </location>
</feature>
<dbReference type="GO" id="GO:0051239">
    <property type="term" value="P:regulation of multicellular organismal process"/>
    <property type="evidence" value="ECO:0007669"/>
    <property type="project" value="UniProtKB-ARBA"/>
</dbReference>
<dbReference type="InterPro" id="IPR003619">
    <property type="entry name" value="MAD_homology1_Dwarfin-type"/>
</dbReference>
<dbReference type="GO" id="GO:0070411">
    <property type="term" value="F:I-SMAD binding"/>
    <property type="evidence" value="ECO:0007669"/>
    <property type="project" value="TreeGrafter"/>
</dbReference>
<dbReference type="GO" id="GO:0009653">
    <property type="term" value="P:anatomical structure morphogenesis"/>
    <property type="evidence" value="ECO:0007669"/>
    <property type="project" value="TreeGrafter"/>
</dbReference>
<dbReference type="Gene3D" id="2.60.200.10">
    <property type="match status" value="1"/>
</dbReference>
<evidence type="ECO:0000256" key="2">
    <source>
        <dbReference type="ARBA" id="ARBA00022723"/>
    </source>
</evidence>
<dbReference type="GO" id="GO:0071144">
    <property type="term" value="C:heteromeric SMAD protein complex"/>
    <property type="evidence" value="ECO:0007669"/>
    <property type="project" value="TreeGrafter"/>
</dbReference>
<dbReference type="InterPro" id="IPR013790">
    <property type="entry name" value="Dwarfin"/>
</dbReference>
<keyword evidence="7" id="KW-0963">Cytoplasm</keyword>
<dbReference type="GO" id="GO:0000981">
    <property type="term" value="F:DNA-binding transcription factor activity, RNA polymerase II-specific"/>
    <property type="evidence" value="ECO:0007669"/>
    <property type="project" value="TreeGrafter"/>
</dbReference>
<keyword evidence="5 7" id="KW-0804">Transcription</keyword>
<gene>
    <name evidence="11" type="ORF">MSPICULIGERA_LOCUS18880</name>
</gene>
<dbReference type="PROSITE" id="PS51075">
    <property type="entry name" value="MH1"/>
    <property type="match status" value="1"/>
</dbReference>
<name>A0AA36D5Z7_9BILA</name>
<organism evidence="11 12">
    <name type="scientific">Mesorhabditis spiculigera</name>
    <dbReference type="NCBI Taxonomy" id="96644"/>
    <lineage>
        <taxon>Eukaryota</taxon>
        <taxon>Metazoa</taxon>
        <taxon>Ecdysozoa</taxon>
        <taxon>Nematoda</taxon>
        <taxon>Chromadorea</taxon>
        <taxon>Rhabditida</taxon>
        <taxon>Rhabditina</taxon>
        <taxon>Rhabditomorpha</taxon>
        <taxon>Rhabditoidea</taxon>
        <taxon>Rhabditidae</taxon>
        <taxon>Mesorhabditinae</taxon>
        <taxon>Mesorhabditis</taxon>
    </lineage>
</organism>
<dbReference type="GO" id="GO:0030154">
    <property type="term" value="P:cell differentiation"/>
    <property type="evidence" value="ECO:0007669"/>
    <property type="project" value="TreeGrafter"/>
</dbReference>
<evidence type="ECO:0000256" key="1">
    <source>
        <dbReference type="ARBA" id="ARBA00005545"/>
    </source>
</evidence>
<keyword evidence="8" id="KW-0175">Coiled coil</keyword>
<dbReference type="GO" id="GO:0060395">
    <property type="term" value="P:SMAD protein signal transduction"/>
    <property type="evidence" value="ECO:0007669"/>
    <property type="project" value="TreeGrafter"/>
</dbReference>
<evidence type="ECO:0000259" key="9">
    <source>
        <dbReference type="PROSITE" id="PS51075"/>
    </source>
</evidence>
<evidence type="ECO:0000256" key="7">
    <source>
        <dbReference type="RuleBase" id="RU361195"/>
    </source>
</evidence>
<comment type="caution">
    <text evidence="11">The sequence shown here is derived from an EMBL/GenBank/DDBJ whole genome shotgun (WGS) entry which is preliminary data.</text>
</comment>
<evidence type="ECO:0000313" key="11">
    <source>
        <dbReference type="EMBL" id="CAJ0580690.1"/>
    </source>
</evidence>
<dbReference type="GO" id="GO:0050793">
    <property type="term" value="P:regulation of developmental process"/>
    <property type="evidence" value="ECO:0007669"/>
    <property type="project" value="UniProtKB-ARBA"/>
</dbReference>
<evidence type="ECO:0000256" key="8">
    <source>
        <dbReference type="SAM" id="Coils"/>
    </source>
</evidence>
<feature type="non-terminal residue" evidence="11">
    <location>
        <position position="1"/>
    </location>
</feature>
<dbReference type="GO" id="GO:0046872">
    <property type="term" value="F:metal ion binding"/>
    <property type="evidence" value="ECO:0007669"/>
    <property type="project" value="UniProtKB-KW"/>
</dbReference>
<dbReference type="GO" id="GO:0009791">
    <property type="term" value="P:post-embryonic development"/>
    <property type="evidence" value="ECO:0007669"/>
    <property type="project" value="UniProtKB-ARBA"/>
</dbReference>
<sequence>MRLVSGSEAEVCGTEFATYFITQPAVDGPPAQPFFDDKGWEMMGDGGVVASSGGPHNPAYTQNPLHNYAPIHTAQQITGYVPGYPAITQGMYSPDGHYPHPMAMVRLNQHYEAQTQDEPSSSHHGTMVPRANVPPMFVTTPPHPHIPSAKATDPVNNIINCLIYYDTGGEDNEYTRKAIESLVKKLKDRRQELDNLITAITSNGKTPTTCVTIARSLDGRLQVAGRKGVPHVVYARIWRWQNVSKSELQKLPMCQVMVDNQDYICVNPYHYERVVGHPYGAQSPTDEEFGITPLNLIKLQFPGYSTMRIDSAITQQFTAPAPSQQYVRQPSNPQQAPIPMDATDAPYTEWTVAQNYVQPYHPMPITQAPRPVEPAVIACDFTTIRIPPIIVNSFPPNWAYISYYEMDTQIGDPFKWSSERTEVNVDGGMDPQGERNGRFCLGALSNVHRTEASEKARPHIGNGVKLIWTKDEELYMVVQSWKSVFVRSPYLDYCEGLPMNSKGHKLTAATGQVKLFDLRWAYQKMSDQMRTERNAVVQQAAAVAGYHTAPTPMGHVSFGEVSAGADELQRAYCSVGVSFVKGWGGGNYSRASIKDTPCWIEIQLTRPLQILNSLLKEGHR</sequence>
<evidence type="ECO:0000259" key="10">
    <source>
        <dbReference type="PROSITE" id="PS51076"/>
    </source>
</evidence>
<comment type="similarity">
    <text evidence="1 7">Belongs to the dwarfin/SMAD family.</text>
</comment>
<comment type="subcellular location">
    <subcellularLocation>
        <location evidence="7">Cytoplasm</location>
    </subcellularLocation>
    <subcellularLocation>
        <location evidence="7">Nucleus</location>
    </subcellularLocation>
</comment>
<accession>A0AA36D5Z7</accession>
<dbReference type="SMART" id="SM00524">
    <property type="entry name" value="DWB"/>
    <property type="match status" value="1"/>
</dbReference>
<dbReference type="GO" id="GO:0005737">
    <property type="term" value="C:cytoplasm"/>
    <property type="evidence" value="ECO:0007669"/>
    <property type="project" value="UniProtKB-SubCell"/>
</dbReference>
<feature type="domain" description="MH1" evidence="9">
    <location>
        <begin position="157"/>
        <end position="280"/>
    </location>
</feature>
<dbReference type="Pfam" id="PF03166">
    <property type="entry name" value="MH2"/>
    <property type="match status" value="1"/>
</dbReference>
<dbReference type="EMBL" id="CATQJA010002662">
    <property type="protein sequence ID" value="CAJ0580690.1"/>
    <property type="molecule type" value="Genomic_DNA"/>
</dbReference>
<dbReference type="GO" id="GO:0030509">
    <property type="term" value="P:BMP signaling pathway"/>
    <property type="evidence" value="ECO:0007669"/>
    <property type="project" value="TreeGrafter"/>
</dbReference>
<keyword evidence="3" id="KW-0862">Zinc</keyword>
<dbReference type="PANTHER" id="PTHR13703:SF45">
    <property type="entry name" value="MOTHERS AGAINST DECAPENTAPLEGIC HOMOLOG"/>
    <property type="match status" value="1"/>
</dbReference>
<dbReference type="InterPro" id="IPR036578">
    <property type="entry name" value="SMAD_MH1_sf"/>
</dbReference>
<dbReference type="SMART" id="SM00523">
    <property type="entry name" value="DWA"/>
    <property type="match status" value="1"/>
</dbReference>
<evidence type="ECO:0000313" key="12">
    <source>
        <dbReference type="Proteomes" id="UP001177023"/>
    </source>
</evidence>
<reference evidence="11" key="1">
    <citation type="submission" date="2023-06" db="EMBL/GenBank/DDBJ databases">
        <authorList>
            <person name="Delattre M."/>
        </authorList>
    </citation>
    <scope>NUCLEOTIDE SEQUENCE</scope>
    <source>
        <strain evidence="11">AF72</strain>
    </source>
</reference>
<feature type="coiled-coil region" evidence="8">
    <location>
        <begin position="176"/>
        <end position="203"/>
    </location>
</feature>
<keyword evidence="6 7" id="KW-0539">Nucleus</keyword>
<keyword evidence="12" id="KW-1185">Reference proteome</keyword>
<keyword evidence="4 7" id="KW-0805">Transcription regulation</keyword>
<dbReference type="GO" id="GO:0000978">
    <property type="term" value="F:RNA polymerase II cis-regulatory region sequence-specific DNA binding"/>
    <property type="evidence" value="ECO:0007669"/>
    <property type="project" value="TreeGrafter"/>
</dbReference>
<dbReference type="Pfam" id="PF03165">
    <property type="entry name" value="MH1"/>
    <property type="match status" value="1"/>
</dbReference>
<dbReference type="PROSITE" id="PS51076">
    <property type="entry name" value="MH2"/>
    <property type="match status" value="1"/>
</dbReference>
<dbReference type="AlphaFoldDB" id="A0AA36D5Z7"/>
<dbReference type="InterPro" id="IPR013019">
    <property type="entry name" value="MAD_homology_MH1"/>
</dbReference>
<dbReference type="Proteomes" id="UP001177023">
    <property type="component" value="Unassembled WGS sequence"/>
</dbReference>
<dbReference type="Gene3D" id="3.90.520.10">
    <property type="entry name" value="SMAD MH1 domain"/>
    <property type="match status" value="1"/>
</dbReference>
<dbReference type="CDD" id="cd10492">
    <property type="entry name" value="MH1_SMAD_4"/>
    <property type="match status" value="1"/>
</dbReference>
<dbReference type="SUPFAM" id="SSF49879">
    <property type="entry name" value="SMAD/FHA domain"/>
    <property type="match status" value="1"/>
</dbReference>
<proteinExistence type="inferred from homology"/>
<evidence type="ECO:0000256" key="5">
    <source>
        <dbReference type="ARBA" id="ARBA00023163"/>
    </source>
</evidence>
<evidence type="ECO:0000256" key="3">
    <source>
        <dbReference type="ARBA" id="ARBA00022833"/>
    </source>
</evidence>